<evidence type="ECO:0000313" key="2">
    <source>
        <dbReference type="EMBL" id="KAF9505411.1"/>
    </source>
</evidence>
<sequence>MGLMDRIRKRDSDPRDSRAGADPQAPRNTIISPSLEVPADRRGYSLSPQFDSTAPRSYYPVEQDSIASSSDRRRSITSSYMGTEYTFDYPQPAHPNFPRAEAALPDLSRSQGRLCVAVDFGTVLSGVAYGRSTASSVRPILWPGPNRKVPTSLLYDPMGVLRAWGFGAKSWPLTEGWTRCEMFKLYFDPRARNLLPPLPPRKELSHLVTDYLKLLWGDAKQAMIQDHYTLDDLKSADIWICEAHHATLHDEILKDISLAAIPAIWSVASGEVMREAAFNAGLVEYKDSTGYSGGRDRLHIIEEPEAAAVHCALWNNSSLRVNQVFMVCDAGGGTIDTAIYKFLGSFHEIAELCASSGSSCGSHFLDLAFRNYLENWHRDRNIHLSETNLSHYMHSFTYSQKLQYSGEKEDADYFFFECYDPRFYPPSPEFTDGQLVVRGDIFRTQIFDPVITQVLNILEFQLSKAGRAVHALLLVGDLRTFGPHIAHILTPQDADIATCLGAAKSGIERGLVRRALTSPTIIAAKSYIISAELPATVEDRRLQGAYIKRNHLNVEICSTRYLVTKGAVLKKGDPVLKPCRKFCGGPRDYTFPAHFYCSERAERESYINGGDLAFLKTWEIELKDIPSFRSYVRHPHPGGLEIDFALGIEIDSVCGSPRQPREFTDLAILHSGTGSLVLRRAKARRDRFGIIHLIRLSISFTLCRALGDAASNGASSLQLRD</sequence>
<dbReference type="EMBL" id="MU129155">
    <property type="protein sequence ID" value="KAF9505411.1"/>
    <property type="molecule type" value="Genomic_DNA"/>
</dbReference>
<dbReference type="PANTHER" id="PTHR14187">
    <property type="entry name" value="ALPHA KINASE/ELONGATION FACTOR 2 KINASE"/>
    <property type="match status" value="1"/>
</dbReference>
<proteinExistence type="predicted"/>
<evidence type="ECO:0000313" key="3">
    <source>
        <dbReference type="Proteomes" id="UP000886523"/>
    </source>
</evidence>
<evidence type="ECO:0000256" key="1">
    <source>
        <dbReference type="SAM" id="MobiDB-lite"/>
    </source>
</evidence>
<dbReference type="InterPro" id="IPR043129">
    <property type="entry name" value="ATPase_NBD"/>
</dbReference>
<accession>A0A9P6AIC1</accession>
<keyword evidence="3" id="KW-1185">Reference proteome</keyword>
<dbReference type="PANTHER" id="PTHR14187:SF5">
    <property type="entry name" value="HEAT SHOCK 70 KDA PROTEIN 12A"/>
    <property type="match status" value="1"/>
</dbReference>
<name>A0A9P6AIC1_9AGAM</name>
<feature type="compositionally biased region" description="Polar residues" evidence="1">
    <location>
        <begin position="46"/>
        <end position="55"/>
    </location>
</feature>
<organism evidence="2 3">
    <name type="scientific">Hydnum rufescens UP504</name>
    <dbReference type="NCBI Taxonomy" id="1448309"/>
    <lineage>
        <taxon>Eukaryota</taxon>
        <taxon>Fungi</taxon>
        <taxon>Dikarya</taxon>
        <taxon>Basidiomycota</taxon>
        <taxon>Agaricomycotina</taxon>
        <taxon>Agaricomycetes</taxon>
        <taxon>Cantharellales</taxon>
        <taxon>Hydnaceae</taxon>
        <taxon>Hydnum</taxon>
    </lineage>
</organism>
<reference evidence="2" key="1">
    <citation type="journal article" date="2020" name="Nat. Commun.">
        <title>Large-scale genome sequencing of mycorrhizal fungi provides insights into the early evolution of symbiotic traits.</title>
        <authorList>
            <person name="Miyauchi S."/>
            <person name="Kiss E."/>
            <person name="Kuo A."/>
            <person name="Drula E."/>
            <person name="Kohler A."/>
            <person name="Sanchez-Garcia M."/>
            <person name="Morin E."/>
            <person name="Andreopoulos B."/>
            <person name="Barry K.W."/>
            <person name="Bonito G."/>
            <person name="Buee M."/>
            <person name="Carver A."/>
            <person name="Chen C."/>
            <person name="Cichocki N."/>
            <person name="Clum A."/>
            <person name="Culley D."/>
            <person name="Crous P.W."/>
            <person name="Fauchery L."/>
            <person name="Girlanda M."/>
            <person name="Hayes R.D."/>
            <person name="Keri Z."/>
            <person name="LaButti K."/>
            <person name="Lipzen A."/>
            <person name="Lombard V."/>
            <person name="Magnuson J."/>
            <person name="Maillard F."/>
            <person name="Murat C."/>
            <person name="Nolan M."/>
            <person name="Ohm R.A."/>
            <person name="Pangilinan J."/>
            <person name="Pereira M.F."/>
            <person name="Perotto S."/>
            <person name="Peter M."/>
            <person name="Pfister S."/>
            <person name="Riley R."/>
            <person name="Sitrit Y."/>
            <person name="Stielow J.B."/>
            <person name="Szollosi G."/>
            <person name="Zifcakova L."/>
            <person name="Stursova M."/>
            <person name="Spatafora J.W."/>
            <person name="Tedersoo L."/>
            <person name="Vaario L.M."/>
            <person name="Yamada A."/>
            <person name="Yan M."/>
            <person name="Wang P."/>
            <person name="Xu J."/>
            <person name="Bruns T."/>
            <person name="Baldrian P."/>
            <person name="Vilgalys R."/>
            <person name="Dunand C."/>
            <person name="Henrissat B."/>
            <person name="Grigoriev I.V."/>
            <person name="Hibbett D."/>
            <person name="Nagy L.G."/>
            <person name="Martin F.M."/>
        </authorList>
    </citation>
    <scope>NUCLEOTIDE SEQUENCE</scope>
    <source>
        <strain evidence="2">UP504</strain>
    </source>
</reference>
<dbReference type="AlphaFoldDB" id="A0A9P6AIC1"/>
<feature type="compositionally biased region" description="Basic and acidic residues" evidence="1">
    <location>
        <begin position="1"/>
        <end position="19"/>
    </location>
</feature>
<dbReference type="OrthoDB" id="2963168at2759"/>
<gene>
    <name evidence="2" type="ORF">BS47DRAFT_1400430</name>
</gene>
<comment type="caution">
    <text evidence="2">The sequence shown here is derived from an EMBL/GenBank/DDBJ whole genome shotgun (WGS) entry which is preliminary data.</text>
</comment>
<dbReference type="SUPFAM" id="SSF53067">
    <property type="entry name" value="Actin-like ATPase domain"/>
    <property type="match status" value="2"/>
</dbReference>
<dbReference type="CDD" id="cd10170">
    <property type="entry name" value="ASKHA_NBD_HSP70"/>
    <property type="match status" value="1"/>
</dbReference>
<feature type="region of interest" description="Disordered" evidence="1">
    <location>
        <begin position="1"/>
        <end position="74"/>
    </location>
</feature>
<dbReference type="Proteomes" id="UP000886523">
    <property type="component" value="Unassembled WGS sequence"/>
</dbReference>
<dbReference type="Gene3D" id="3.30.420.40">
    <property type="match status" value="1"/>
</dbReference>
<protein>
    <submittedName>
        <fullName evidence="2">Uncharacterized protein</fullName>
    </submittedName>
</protein>